<name>A0A9Q8CP84_9STAP</name>
<evidence type="ECO:0000259" key="8">
    <source>
        <dbReference type="Pfam" id="PF01895"/>
    </source>
</evidence>
<proteinExistence type="inferred from homology"/>
<accession>A0A9Q8CP84</accession>
<evidence type="ECO:0000313" key="9">
    <source>
        <dbReference type="EMBL" id="TDM04738.1"/>
    </source>
</evidence>
<dbReference type="SUPFAM" id="SSF109755">
    <property type="entry name" value="PhoU-like"/>
    <property type="match status" value="1"/>
</dbReference>
<dbReference type="InterPro" id="IPR038078">
    <property type="entry name" value="PhoU-like_sf"/>
</dbReference>
<dbReference type="GO" id="GO:0030643">
    <property type="term" value="P:intracellular phosphate ion homeostasis"/>
    <property type="evidence" value="ECO:0007669"/>
    <property type="project" value="InterPro"/>
</dbReference>
<keyword evidence="4 7" id="KW-0813">Transport</keyword>
<evidence type="ECO:0000313" key="10">
    <source>
        <dbReference type="Proteomes" id="UP000295280"/>
    </source>
</evidence>
<feature type="domain" description="PhoU" evidence="8">
    <location>
        <begin position="122"/>
        <end position="202"/>
    </location>
</feature>
<dbReference type="PANTHER" id="PTHR42930:SF3">
    <property type="entry name" value="PHOSPHATE-SPECIFIC TRANSPORT SYSTEM ACCESSORY PROTEIN PHOU"/>
    <property type="match status" value="1"/>
</dbReference>
<keyword evidence="5 7" id="KW-0963">Cytoplasm</keyword>
<gene>
    <name evidence="9" type="primary">phoU</name>
    <name evidence="9" type="ORF">ERX40_04055</name>
</gene>
<organism evidence="9 10">
    <name type="scientific">Macrococcus carouselicus</name>
    <dbReference type="NCBI Taxonomy" id="69969"/>
    <lineage>
        <taxon>Bacteria</taxon>
        <taxon>Bacillati</taxon>
        <taxon>Bacillota</taxon>
        <taxon>Bacilli</taxon>
        <taxon>Bacillales</taxon>
        <taxon>Staphylococcaceae</taxon>
        <taxon>Macrococcus</taxon>
    </lineage>
</organism>
<dbReference type="EMBL" id="SCWD01000001">
    <property type="protein sequence ID" value="TDM04738.1"/>
    <property type="molecule type" value="Genomic_DNA"/>
</dbReference>
<reference evidence="9 10" key="1">
    <citation type="submission" date="2019-01" db="EMBL/GenBank/DDBJ databases">
        <title>Draft genome sequences of the type strains of six Macrococcus species.</title>
        <authorList>
            <person name="Mazhar S."/>
            <person name="Altermann E."/>
            <person name="Hill C."/>
            <person name="Mcauliffe O."/>
        </authorList>
    </citation>
    <scope>NUCLEOTIDE SEQUENCE [LARGE SCALE GENOMIC DNA]</scope>
    <source>
        <strain evidence="9 10">ATCC 51828</strain>
    </source>
</reference>
<evidence type="ECO:0000256" key="2">
    <source>
        <dbReference type="ARBA" id="ARBA00008107"/>
    </source>
</evidence>
<dbReference type="GO" id="GO:0005737">
    <property type="term" value="C:cytoplasm"/>
    <property type="evidence" value="ECO:0007669"/>
    <property type="project" value="UniProtKB-SubCell"/>
</dbReference>
<evidence type="ECO:0000256" key="5">
    <source>
        <dbReference type="ARBA" id="ARBA00022490"/>
    </source>
</evidence>
<evidence type="ECO:0000256" key="7">
    <source>
        <dbReference type="PIRNR" id="PIRNR003107"/>
    </source>
</evidence>
<comment type="subunit">
    <text evidence="3 7">Homodimer.</text>
</comment>
<evidence type="ECO:0000256" key="4">
    <source>
        <dbReference type="ARBA" id="ARBA00022448"/>
    </source>
</evidence>
<comment type="similarity">
    <text evidence="2 7">Belongs to the PhoU family.</text>
</comment>
<dbReference type="FunFam" id="1.20.58.220:FF:000004">
    <property type="entry name" value="Phosphate-specific transport system accessory protein PhoU"/>
    <property type="match status" value="1"/>
</dbReference>
<dbReference type="InterPro" id="IPR026022">
    <property type="entry name" value="PhoU_dom"/>
</dbReference>
<dbReference type="Pfam" id="PF01895">
    <property type="entry name" value="PhoU"/>
    <property type="match status" value="2"/>
</dbReference>
<dbReference type="InterPro" id="IPR028366">
    <property type="entry name" value="PhoU"/>
</dbReference>
<dbReference type="PANTHER" id="PTHR42930">
    <property type="entry name" value="PHOSPHATE-SPECIFIC TRANSPORT SYSTEM ACCESSORY PROTEIN PHOU"/>
    <property type="match status" value="1"/>
</dbReference>
<dbReference type="AlphaFoldDB" id="A0A9Q8CP84"/>
<dbReference type="OrthoDB" id="9814256at2"/>
<comment type="subcellular location">
    <subcellularLocation>
        <location evidence="1 7">Cytoplasm</location>
    </subcellularLocation>
</comment>
<evidence type="ECO:0000256" key="6">
    <source>
        <dbReference type="ARBA" id="ARBA00022592"/>
    </source>
</evidence>
<protein>
    <recommendedName>
        <fullName evidence="7">Phosphate-specific transport system accessory protein PhoU</fullName>
    </recommendedName>
</protein>
<dbReference type="Proteomes" id="UP000295280">
    <property type="component" value="Unassembled WGS sequence"/>
</dbReference>
<keyword evidence="10" id="KW-1185">Reference proteome</keyword>
<feature type="domain" description="PhoU" evidence="8">
    <location>
        <begin position="21"/>
        <end position="105"/>
    </location>
</feature>
<evidence type="ECO:0000256" key="1">
    <source>
        <dbReference type="ARBA" id="ARBA00004496"/>
    </source>
</evidence>
<sequence>MADMREKYEKSLETLKETVLTLAKEAYEAIEKSIDVLSTDNIQQARELIAHDKEINAIETDVNDQVVSLITKQQPIATDLRVIMASIKIAAELERIADNAGAIAKIRIRVRFEDEYVIARLETMGKLSMLMLADLYTAYENKDISLTREIIERDDDIDDLYKEIVNTTYLIDNDPFVAGQAQLAGRHLERIGDHITNIAENVYYFITGEQYDKFEK</sequence>
<dbReference type="RefSeq" id="WP_133417211.1">
    <property type="nucleotide sequence ID" value="NZ_SCWD01000001.1"/>
</dbReference>
<dbReference type="PIRSF" id="PIRSF003107">
    <property type="entry name" value="PhoU"/>
    <property type="match status" value="1"/>
</dbReference>
<dbReference type="NCBIfam" id="TIGR02135">
    <property type="entry name" value="phoU_full"/>
    <property type="match status" value="1"/>
</dbReference>
<dbReference type="GO" id="GO:0006817">
    <property type="term" value="P:phosphate ion transport"/>
    <property type="evidence" value="ECO:0007669"/>
    <property type="project" value="UniProtKB-KW"/>
</dbReference>
<keyword evidence="6 7" id="KW-0592">Phosphate transport</keyword>
<dbReference type="GO" id="GO:0045936">
    <property type="term" value="P:negative regulation of phosphate metabolic process"/>
    <property type="evidence" value="ECO:0007669"/>
    <property type="project" value="InterPro"/>
</dbReference>
<comment type="function">
    <text evidence="7">Plays a role in the regulation of phosphate uptake.</text>
</comment>
<evidence type="ECO:0000256" key="3">
    <source>
        <dbReference type="ARBA" id="ARBA00011738"/>
    </source>
</evidence>
<dbReference type="Gene3D" id="1.20.58.220">
    <property type="entry name" value="Phosphate transport system protein phou homolog 2, domain 2"/>
    <property type="match status" value="1"/>
</dbReference>
<comment type="caution">
    <text evidence="9">The sequence shown here is derived from an EMBL/GenBank/DDBJ whole genome shotgun (WGS) entry which is preliminary data.</text>
</comment>